<proteinExistence type="predicted"/>
<evidence type="ECO:0000313" key="3">
    <source>
        <dbReference type="EMBL" id="OAQ32346.1"/>
    </source>
</evidence>
<accession>A0A197K6L0</accession>
<evidence type="ECO:0000313" key="4">
    <source>
        <dbReference type="Proteomes" id="UP000078512"/>
    </source>
</evidence>
<organism evidence="3 4">
    <name type="scientific">Linnemannia elongata AG-77</name>
    <dbReference type="NCBI Taxonomy" id="1314771"/>
    <lineage>
        <taxon>Eukaryota</taxon>
        <taxon>Fungi</taxon>
        <taxon>Fungi incertae sedis</taxon>
        <taxon>Mucoromycota</taxon>
        <taxon>Mortierellomycotina</taxon>
        <taxon>Mortierellomycetes</taxon>
        <taxon>Mortierellales</taxon>
        <taxon>Mortierellaceae</taxon>
        <taxon>Linnemannia</taxon>
    </lineage>
</organism>
<feature type="chain" id="PRO_5008276612" evidence="2">
    <location>
        <begin position="19"/>
        <end position="102"/>
    </location>
</feature>
<name>A0A197K6L0_9FUNG</name>
<keyword evidence="2" id="KW-0732">Signal</keyword>
<dbReference type="OrthoDB" id="2393714at2759"/>
<dbReference type="AlphaFoldDB" id="A0A197K6L0"/>
<evidence type="ECO:0000256" key="1">
    <source>
        <dbReference type="SAM" id="MobiDB-lite"/>
    </source>
</evidence>
<evidence type="ECO:0000256" key="2">
    <source>
        <dbReference type="SAM" id="SignalP"/>
    </source>
</evidence>
<feature type="signal peptide" evidence="2">
    <location>
        <begin position="1"/>
        <end position="18"/>
    </location>
</feature>
<protein>
    <submittedName>
        <fullName evidence="3">Uncharacterized protein</fullName>
    </submittedName>
</protein>
<reference evidence="3 4" key="1">
    <citation type="submission" date="2016-05" db="EMBL/GenBank/DDBJ databases">
        <title>Genome sequencing reveals origins of a unique bacterial endosymbiosis in the earliest lineages of terrestrial Fungi.</title>
        <authorList>
            <consortium name="DOE Joint Genome Institute"/>
            <person name="Uehling J."/>
            <person name="Gryganskyi A."/>
            <person name="Hameed K."/>
            <person name="Tschaplinski T."/>
            <person name="Misztal P."/>
            <person name="Wu S."/>
            <person name="Desiro A."/>
            <person name="Vande Pol N."/>
            <person name="Du Z.-Y."/>
            <person name="Zienkiewicz A."/>
            <person name="Zienkiewicz K."/>
            <person name="Morin E."/>
            <person name="Tisserant E."/>
            <person name="Splivallo R."/>
            <person name="Hainaut M."/>
            <person name="Henrissat B."/>
            <person name="Ohm R."/>
            <person name="Kuo A."/>
            <person name="Yan J."/>
            <person name="Lipzen A."/>
            <person name="Nolan M."/>
            <person name="Labutti K."/>
            <person name="Barry K."/>
            <person name="Goldstein A."/>
            <person name="Labbe J."/>
            <person name="Schadt C."/>
            <person name="Tuskan G."/>
            <person name="Grigoriev I."/>
            <person name="Martin F."/>
            <person name="Vilgalys R."/>
            <person name="Bonito G."/>
        </authorList>
    </citation>
    <scope>NUCLEOTIDE SEQUENCE [LARGE SCALE GENOMIC DNA]</scope>
    <source>
        <strain evidence="3 4">AG-77</strain>
    </source>
</reference>
<dbReference type="Proteomes" id="UP000078512">
    <property type="component" value="Unassembled WGS sequence"/>
</dbReference>
<dbReference type="EMBL" id="KV442025">
    <property type="protein sequence ID" value="OAQ32346.1"/>
    <property type="molecule type" value="Genomic_DNA"/>
</dbReference>
<gene>
    <name evidence="3" type="ORF">K457DRAFT_123382</name>
</gene>
<keyword evidence="4" id="KW-1185">Reference proteome</keyword>
<sequence>MKISAIIAVFAIVALVQAAPAPIPASTGKKIHTEAAAASIASYQNKASGTAPMVASHQKGSSEEAAPMRRKRGLINTEVSRNKVCVKAPVNVDAHNARVLSP</sequence>
<feature type="region of interest" description="Disordered" evidence="1">
    <location>
        <begin position="50"/>
        <end position="74"/>
    </location>
</feature>